<organism evidence="7">
    <name type="scientific">candidate division WOR-3 bacterium</name>
    <dbReference type="NCBI Taxonomy" id="2052148"/>
    <lineage>
        <taxon>Bacteria</taxon>
        <taxon>Bacteria division WOR-3</taxon>
    </lineage>
</organism>
<dbReference type="EMBL" id="DTDJ01000045">
    <property type="protein sequence ID" value="HGL18064.1"/>
    <property type="molecule type" value="Genomic_DNA"/>
</dbReference>
<dbReference type="GO" id="GO:0005524">
    <property type="term" value="F:ATP binding"/>
    <property type="evidence" value="ECO:0007669"/>
    <property type="project" value="UniProtKB-UniRule"/>
</dbReference>
<dbReference type="PANTHER" id="PTHR43334">
    <property type="entry name" value="ACETATE--COA LIGASE [ADP-FORMING]"/>
    <property type="match status" value="1"/>
</dbReference>
<evidence type="ECO:0000256" key="1">
    <source>
        <dbReference type="ARBA" id="ARBA00022598"/>
    </source>
</evidence>
<comment type="caution">
    <text evidence="7">The sequence shown here is derived from an EMBL/GenBank/DDBJ whole genome shotgun (WGS) entry which is preliminary data.</text>
</comment>
<reference evidence="7" key="1">
    <citation type="journal article" date="2020" name="mSystems">
        <title>Genome- and Community-Level Interaction Insights into Carbon Utilization and Element Cycling Functions of Hydrothermarchaeota in Hydrothermal Sediment.</title>
        <authorList>
            <person name="Zhou Z."/>
            <person name="Liu Y."/>
            <person name="Xu W."/>
            <person name="Pan J."/>
            <person name="Luo Z.H."/>
            <person name="Li M."/>
        </authorList>
    </citation>
    <scope>NUCLEOTIDE SEQUENCE [LARGE SCALE GENOMIC DNA]</scope>
    <source>
        <strain evidence="7">SpSt-34</strain>
        <strain evidence="8">SpSt-69</strain>
    </source>
</reference>
<dbReference type="FunFam" id="3.30.1490.20:FF:000020">
    <property type="entry name" value="Protein lysine acetyltransferase"/>
    <property type="match status" value="1"/>
</dbReference>
<name>A0A7C2K539_UNCW3</name>
<dbReference type="EMBL" id="DSOL01000272">
    <property type="protein sequence ID" value="HEN28880.1"/>
    <property type="molecule type" value="Genomic_DNA"/>
</dbReference>
<dbReference type="InterPro" id="IPR051538">
    <property type="entry name" value="Acyl-CoA_Synth/Transferase"/>
</dbReference>
<accession>A0A7C2K539</accession>
<evidence type="ECO:0000313" key="8">
    <source>
        <dbReference type="EMBL" id="HGL18064.1"/>
    </source>
</evidence>
<evidence type="ECO:0000256" key="4">
    <source>
        <dbReference type="ARBA" id="ARBA00060888"/>
    </source>
</evidence>
<dbReference type="Pfam" id="PF13549">
    <property type="entry name" value="ATP-grasp_5"/>
    <property type="match status" value="1"/>
</dbReference>
<keyword evidence="1" id="KW-0436">Ligase</keyword>
<dbReference type="InterPro" id="IPR011761">
    <property type="entry name" value="ATP-grasp"/>
</dbReference>
<evidence type="ECO:0000259" key="6">
    <source>
        <dbReference type="PROSITE" id="PS50975"/>
    </source>
</evidence>
<keyword evidence="2 5" id="KW-0547">Nucleotide-binding</keyword>
<dbReference type="SUPFAM" id="SSF56059">
    <property type="entry name" value="Glutathione synthetase ATP-binding domain-like"/>
    <property type="match status" value="1"/>
</dbReference>
<sequence>MKLLFYPETESLLKEADIPLVPGKLVSSEKEAFEAAEEIGFPVVLKLVSTAIVHKNQIGGVILNIINQEELKKACKDLFNKGKTLCEPKEKWGVLVQKMINETLEVVIGAYRDKSFGPIIMFGLGGIFVEILKKVSFRLLPLEPEDIEEMIEETKLDQLLKTHVKNPSIREGLITIISNLSNLFLSKPEIKEVDFNPVFIGKSGCFVADAKIIVFPG</sequence>
<evidence type="ECO:0000256" key="2">
    <source>
        <dbReference type="ARBA" id="ARBA00022741"/>
    </source>
</evidence>
<proteinExistence type="inferred from homology"/>
<dbReference type="PROSITE" id="PS50975">
    <property type="entry name" value="ATP_GRASP"/>
    <property type="match status" value="1"/>
</dbReference>
<gene>
    <name evidence="7" type="ORF">ENQ77_09615</name>
    <name evidence="8" type="ORF">ENU66_07040</name>
</gene>
<dbReference type="PANTHER" id="PTHR43334:SF1">
    <property type="entry name" value="3-HYDROXYPROPIONATE--COA LIGASE [ADP-FORMING]"/>
    <property type="match status" value="1"/>
</dbReference>
<keyword evidence="3 5" id="KW-0067">ATP-binding</keyword>
<comment type="similarity">
    <text evidence="4">In the N-terminal section; belongs to the acetate CoA ligase alpha subunit family.</text>
</comment>
<dbReference type="InterPro" id="IPR013815">
    <property type="entry name" value="ATP_grasp_subdomain_1"/>
</dbReference>
<protein>
    <submittedName>
        <fullName evidence="7">Acetyl-CoA synthetase</fullName>
    </submittedName>
</protein>
<dbReference type="AlphaFoldDB" id="A0A7C2K539"/>
<dbReference type="Gene3D" id="3.30.470.20">
    <property type="entry name" value="ATP-grasp fold, B domain"/>
    <property type="match status" value="1"/>
</dbReference>
<evidence type="ECO:0000256" key="3">
    <source>
        <dbReference type="ARBA" id="ARBA00022840"/>
    </source>
</evidence>
<evidence type="ECO:0000256" key="5">
    <source>
        <dbReference type="PROSITE-ProRule" id="PRU00409"/>
    </source>
</evidence>
<dbReference type="Gene3D" id="3.30.1490.20">
    <property type="entry name" value="ATP-grasp fold, A domain"/>
    <property type="match status" value="1"/>
</dbReference>
<dbReference type="GO" id="GO:0046872">
    <property type="term" value="F:metal ion binding"/>
    <property type="evidence" value="ECO:0007669"/>
    <property type="project" value="InterPro"/>
</dbReference>
<evidence type="ECO:0000313" key="7">
    <source>
        <dbReference type="EMBL" id="HEN28880.1"/>
    </source>
</evidence>
<dbReference type="GO" id="GO:0016874">
    <property type="term" value="F:ligase activity"/>
    <property type="evidence" value="ECO:0007669"/>
    <property type="project" value="UniProtKB-KW"/>
</dbReference>
<feature type="domain" description="ATP-grasp" evidence="6">
    <location>
        <begin position="10"/>
        <end position="46"/>
    </location>
</feature>